<dbReference type="SFLD" id="SFLDG01129">
    <property type="entry name" value="C1.5:_HAD__Beta-PGM__Phosphata"/>
    <property type="match status" value="1"/>
</dbReference>
<dbReference type="InterPro" id="IPR051540">
    <property type="entry name" value="S-2-haloacid_dehalogenase"/>
</dbReference>
<sequence>MLKAVLFDMDNTLLSINLSAFLAVFARDEAYLLADIARKNPFAMIASFGGALLELNSAERDDDLGNLAYFNRSIERRCGIPLDDPVIADVLESYEREILPRKNDSIIAARPAPGAREAIEAVLERGLDVALFTNPSFTRQAIACRIRWGELDEVPFRLITSMETSTRCKPHARYYLEGIRSLGLAPADVLMVGNDPRRDFPVPDCGIQTAYVGSGSPVRATWTGRMADFAQSFGEIEERFCERQSRDLLDIVQDVGCGTA</sequence>
<dbReference type="AlphaFoldDB" id="F2N8C4"/>
<proteinExistence type="predicted"/>
<dbReference type="PANTHER" id="PTHR43316:SF3">
    <property type="entry name" value="HALOACID DEHALOGENASE, TYPE II (AFU_ORTHOLOGUE AFUA_2G07750)-RELATED"/>
    <property type="match status" value="1"/>
</dbReference>
<dbReference type="OrthoDB" id="9809962at2"/>
<evidence type="ECO:0000256" key="1">
    <source>
        <dbReference type="ARBA" id="ARBA00022801"/>
    </source>
</evidence>
<dbReference type="InterPro" id="IPR036412">
    <property type="entry name" value="HAD-like_sf"/>
</dbReference>
<name>F2N8C4_CORGP</name>
<accession>F2N8C4</accession>
<dbReference type="STRING" id="700015.Corgl_1204"/>
<dbReference type="EMBL" id="CP002628">
    <property type="protein sequence ID" value="AEB07307.1"/>
    <property type="molecule type" value="Genomic_DNA"/>
</dbReference>
<protein>
    <submittedName>
        <fullName evidence="2">Haloacid dehalogenase domain protein hydrolase</fullName>
    </submittedName>
</protein>
<keyword evidence="1 2" id="KW-0378">Hydrolase</keyword>
<gene>
    <name evidence="2" type="ordered locus">Corgl_1204</name>
</gene>
<dbReference type="eggNOG" id="COG1011">
    <property type="taxonomic scope" value="Bacteria"/>
</dbReference>
<dbReference type="PANTHER" id="PTHR43316">
    <property type="entry name" value="HYDROLASE, HALOACID DELAHOGENASE-RELATED"/>
    <property type="match status" value="1"/>
</dbReference>
<keyword evidence="3" id="KW-1185">Reference proteome</keyword>
<dbReference type="HOGENOM" id="CLU_045011_19_1_11"/>
<dbReference type="SFLD" id="SFLDS00003">
    <property type="entry name" value="Haloacid_Dehalogenase"/>
    <property type="match status" value="1"/>
</dbReference>
<evidence type="ECO:0000313" key="3">
    <source>
        <dbReference type="Proteomes" id="UP000006851"/>
    </source>
</evidence>
<dbReference type="KEGG" id="cgo:Corgl_1204"/>
<dbReference type="Gene3D" id="3.40.50.1000">
    <property type="entry name" value="HAD superfamily/HAD-like"/>
    <property type="match status" value="1"/>
</dbReference>
<dbReference type="GO" id="GO:0016787">
    <property type="term" value="F:hydrolase activity"/>
    <property type="evidence" value="ECO:0007669"/>
    <property type="project" value="UniProtKB-KW"/>
</dbReference>
<reference evidence="3" key="1">
    <citation type="journal article" date="2013" name="Stand. Genomic Sci.">
        <title>Complete genome sequence of Coriobacterium glomerans type strain (PW2(T)) from the midgut of Pyrrhocoris apterus L. (red soldier bug).</title>
        <authorList>
            <person name="Stackebrandt E."/>
            <person name="Zeytun A."/>
            <person name="Lapidus A."/>
            <person name="Nolan M."/>
            <person name="Lucas S."/>
            <person name="Hammon N."/>
            <person name="Deshpande S."/>
            <person name="Cheng J.F."/>
            <person name="Tapia R."/>
            <person name="Goodwin L.A."/>
            <person name="Pitluck S."/>
            <person name="Liolios K."/>
            <person name="Pagani I."/>
            <person name="Ivanova N."/>
            <person name="Mavromatis K."/>
            <person name="Mikhailova N."/>
            <person name="Huntemann M."/>
            <person name="Pati A."/>
            <person name="Chen A."/>
            <person name="Palaniappan K."/>
            <person name="Chang Y.J."/>
            <person name="Land M."/>
            <person name="Hauser L."/>
            <person name="Rohde M."/>
            <person name="Pukall R."/>
            <person name="Goker M."/>
            <person name="Detter J.C."/>
            <person name="Woyke T."/>
            <person name="Bristow J."/>
            <person name="Eisen J.A."/>
            <person name="Markowitz V."/>
            <person name="Hugenholtz P."/>
            <person name="Kyrpides N.C."/>
            <person name="Klenk H.P."/>
        </authorList>
    </citation>
    <scope>NUCLEOTIDE SEQUENCE</scope>
    <source>
        <strain evidence="3">ATCC 49209 / DSM 20642 / JCM 10262 / PW2</strain>
    </source>
</reference>
<evidence type="ECO:0000313" key="2">
    <source>
        <dbReference type="EMBL" id="AEB07307.1"/>
    </source>
</evidence>
<organism evidence="2 3">
    <name type="scientific">Coriobacterium glomerans (strain ATCC 49209 / DSM 20642 / JCM 10262 / PW2)</name>
    <dbReference type="NCBI Taxonomy" id="700015"/>
    <lineage>
        <taxon>Bacteria</taxon>
        <taxon>Bacillati</taxon>
        <taxon>Actinomycetota</taxon>
        <taxon>Coriobacteriia</taxon>
        <taxon>Coriobacteriales</taxon>
        <taxon>Coriobacteriaceae</taxon>
        <taxon>Coriobacterium</taxon>
    </lineage>
</organism>
<dbReference type="RefSeq" id="WP_013709050.1">
    <property type="nucleotide sequence ID" value="NC_015389.1"/>
</dbReference>
<dbReference type="PRINTS" id="PR00413">
    <property type="entry name" value="HADHALOGNASE"/>
</dbReference>
<dbReference type="Pfam" id="PF00702">
    <property type="entry name" value="Hydrolase"/>
    <property type="match status" value="1"/>
</dbReference>
<dbReference type="SUPFAM" id="SSF56784">
    <property type="entry name" value="HAD-like"/>
    <property type="match status" value="1"/>
</dbReference>
<dbReference type="InterPro" id="IPR006439">
    <property type="entry name" value="HAD-SF_hydro_IA"/>
</dbReference>
<dbReference type="Proteomes" id="UP000006851">
    <property type="component" value="Chromosome"/>
</dbReference>
<dbReference type="InterPro" id="IPR023214">
    <property type="entry name" value="HAD_sf"/>
</dbReference>